<feature type="transmembrane region" description="Helical" evidence="2">
    <location>
        <begin position="58"/>
        <end position="81"/>
    </location>
</feature>
<keyword evidence="2" id="KW-0472">Membrane</keyword>
<gene>
    <name evidence="4" type="primary">LOC106012138</name>
</gene>
<dbReference type="GeneID" id="106012138"/>
<sequence length="262" mass="29024">MVKEKTEPKPKMARVVGFKDTMGRLGTVVVMLITTINMTILTVRYYSENHYWEAVVHTGLLVLLHIPVIFILSLGVISAAVQKTRKFVVARRKKKKVGDVEKGESASVEEEETLEIVLVEEVAEDTLKGGEVNKDDQLILSDELLEAPLDTSCAEASSLTECRSEENTDKGNTHSEESTDWCGPAEEKTVENLCLVKKEGQKETKSIKESDLVLVTELVEESKSTLGNLGKRSVKQIALGDKGESDLDKSDSFRLDNLTKQL</sequence>
<dbReference type="Proteomes" id="UP000694888">
    <property type="component" value="Unplaced"/>
</dbReference>
<dbReference type="RefSeq" id="XP_012939560.1">
    <property type="nucleotide sequence ID" value="XM_013084106.1"/>
</dbReference>
<reference evidence="4" key="1">
    <citation type="submission" date="2025-08" db="UniProtKB">
        <authorList>
            <consortium name="RefSeq"/>
        </authorList>
    </citation>
    <scope>IDENTIFICATION</scope>
</reference>
<name>A0ABM1A2J7_APLCA</name>
<protein>
    <submittedName>
        <fullName evidence="4">Uncharacterized protein LOC106012138</fullName>
    </submittedName>
</protein>
<keyword evidence="2" id="KW-0812">Transmembrane</keyword>
<feature type="transmembrane region" description="Helical" evidence="2">
    <location>
        <begin position="21"/>
        <end position="46"/>
    </location>
</feature>
<feature type="region of interest" description="Disordered" evidence="1">
    <location>
        <begin position="156"/>
        <end position="184"/>
    </location>
</feature>
<organism evidence="3 4">
    <name type="scientific">Aplysia californica</name>
    <name type="common">California sea hare</name>
    <dbReference type="NCBI Taxonomy" id="6500"/>
    <lineage>
        <taxon>Eukaryota</taxon>
        <taxon>Metazoa</taxon>
        <taxon>Spiralia</taxon>
        <taxon>Lophotrochozoa</taxon>
        <taxon>Mollusca</taxon>
        <taxon>Gastropoda</taxon>
        <taxon>Heterobranchia</taxon>
        <taxon>Euthyneura</taxon>
        <taxon>Tectipleura</taxon>
        <taxon>Aplysiida</taxon>
        <taxon>Aplysioidea</taxon>
        <taxon>Aplysiidae</taxon>
        <taxon>Aplysia</taxon>
    </lineage>
</organism>
<feature type="compositionally biased region" description="Basic and acidic residues" evidence="1">
    <location>
        <begin position="162"/>
        <end position="177"/>
    </location>
</feature>
<evidence type="ECO:0000256" key="2">
    <source>
        <dbReference type="SAM" id="Phobius"/>
    </source>
</evidence>
<accession>A0ABM1A2J7</accession>
<keyword evidence="3" id="KW-1185">Reference proteome</keyword>
<evidence type="ECO:0000256" key="1">
    <source>
        <dbReference type="SAM" id="MobiDB-lite"/>
    </source>
</evidence>
<keyword evidence="2" id="KW-1133">Transmembrane helix</keyword>
<evidence type="ECO:0000313" key="4">
    <source>
        <dbReference type="RefSeq" id="XP_012939560.1"/>
    </source>
</evidence>
<evidence type="ECO:0000313" key="3">
    <source>
        <dbReference type="Proteomes" id="UP000694888"/>
    </source>
</evidence>
<proteinExistence type="predicted"/>